<comment type="caution">
    <text evidence="1">The sequence shown here is derived from an EMBL/GenBank/DDBJ whole genome shotgun (WGS) entry which is preliminary data.</text>
</comment>
<gene>
    <name evidence="1" type="ORF">LCGC14_0698760</name>
</gene>
<sequence>MTNPVLKITTDMRAGRLVPYQQVKNYSLRWRIRRVTTPPRSFPRIAQTVHRNIDNYFFGITL</sequence>
<evidence type="ECO:0000313" key="1">
    <source>
        <dbReference type="EMBL" id="KKN43862.1"/>
    </source>
</evidence>
<reference evidence="1" key="1">
    <citation type="journal article" date="2015" name="Nature">
        <title>Complex archaea that bridge the gap between prokaryotes and eukaryotes.</title>
        <authorList>
            <person name="Spang A."/>
            <person name="Saw J.H."/>
            <person name="Jorgensen S.L."/>
            <person name="Zaremba-Niedzwiedzka K."/>
            <person name="Martijn J."/>
            <person name="Lind A.E."/>
            <person name="van Eijk R."/>
            <person name="Schleper C."/>
            <person name="Guy L."/>
            <person name="Ettema T.J."/>
        </authorList>
    </citation>
    <scope>NUCLEOTIDE SEQUENCE</scope>
</reference>
<proteinExistence type="predicted"/>
<dbReference type="AlphaFoldDB" id="A0A0F9R3S8"/>
<dbReference type="EMBL" id="LAZR01001483">
    <property type="protein sequence ID" value="KKN43862.1"/>
    <property type="molecule type" value="Genomic_DNA"/>
</dbReference>
<name>A0A0F9R3S8_9ZZZZ</name>
<protein>
    <submittedName>
        <fullName evidence="1">Uncharacterized protein</fullName>
    </submittedName>
</protein>
<accession>A0A0F9R3S8</accession>
<organism evidence="1">
    <name type="scientific">marine sediment metagenome</name>
    <dbReference type="NCBI Taxonomy" id="412755"/>
    <lineage>
        <taxon>unclassified sequences</taxon>
        <taxon>metagenomes</taxon>
        <taxon>ecological metagenomes</taxon>
    </lineage>
</organism>